<dbReference type="OrthoDB" id="5807442at2759"/>
<dbReference type="InterPro" id="IPR041577">
    <property type="entry name" value="RT_RNaseH_2"/>
</dbReference>
<reference evidence="3 4" key="2">
    <citation type="submission" date="2018-10" db="EMBL/GenBank/DDBJ databases">
        <authorList>
            <consortium name="Pathogen Informatics"/>
        </authorList>
    </citation>
    <scope>NUCLEOTIDE SEQUENCE [LARGE SCALE GENOMIC DNA]</scope>
</reference>
<protein>
    <submittedName>
        <fullName evidence="5">RT_RNaseH_2 domain-containing protein</fullName>
    </submittedName>
</protein>
<gene>
    <name evidence="3" type="ORF">MCOS_LOCUS4879</name>
</gene>
<dbReference type="PANTHER" id="PTHR37984">
    <property type="entry name" value="PROTEIN CBG26694"/>
    <property type="match status" value="1"/>
</dbReference>
<proteinExistence type="predicted"/>
<dbReference type="Proteomes" id="UP000267029">
    <property type="component" value="Unassembled WGS sequence"/>
</dbReference>
<reference evidence="5" key="1">
    <citation type="submission" date="2017-02" db="UniProtKB">
        <authorList>
            <consortium name="WormBaseParasite"/>
        </authorList>
    </citation>
    <scope>IDENTIFICATION</scope>
</reference>
<dbReference type="InterPro" id="IPR043502">
    <property type="entry name" value="DNA/RNA_pol_sf"/>
</dbReference>
<evidence type="ECO:0000259" key="2">
    <source>
        <dbReference type="Pfam" id="PF17919"/>
    </source>
</evidence>
<dbReference type="InterPro" id="IPR050951">
    <property type="entry name" value="Retrovirus_Pol_polyprotein"/>
</dbReference>
<evidence type="ECO:0000313" key="4">
    <source>
        <dbReference type="Proteomes" id="UP000267029"/>
    </source>
</evidence>
<dbReference type="SUPFAM" id="SSF56672">
    <property type="entry name" value="DNA/RNA polymerases"/>
    <property type="match status" value="1"/>
</dbReference>
<organism evidence="5">
    <name type="scientific">Mesocestoides corti</name>
    <name type="common">Flatworm</name>
    <dbReference type="NCBI Taxonomy" id="53468"/>
    <lineage>
        <taxon>Eukaryota</taxon>
        <taxon>Metazoa</taxon>
        <taxon>Spiralia</taxon>
        <taxon>Lophotrochozoa</taxon>
        <taxon>Platyhelminthes</taxon>
        <taxon>Cestoda</taxon>
        <taxon>Eucestoda</taxon>
        <taxon>Cyclophyllidea</taxon>
        <taxon>Mesocestoididae</taxon>
        <taxon>Mesocestoides</taxon>
    </lineage>
</organism>
<dbReference type="WBParaSite" id="MCOS_0000487801-mRNA-1">
    <property type="protein sequence ID" value="MCOS_0000487801-mRNA-1"/>
    <property type="gene ID" value="MCOS_0000487801"/>
</dbReference>
<keyword evidence="1" id="KW-0511">Multifunctional enzyme</keyword>
<dbReference type="Pfam" id="PF17919">
    <property type="entry name" value="RT_RNaseH_2"/>
    <property type="match status" value="1"/>
</dbReference>
<evidence type="ECO:0000256" key="1">
    <source>
        <dbReference type="ARBA" id="ARBA00023268"/>
    </source>
</evidence>
<feature type="domain" description="Reverse transcriptase/retrotransposon-derived protein RNase H-like" evidence="2">
    <location>
        <begin position="46"/>
        <end position="102"/>
    </location>
</feature>
<dbReference type="FunFam" id="3.30.70.270:FF:000020">
    <property type="entry name" value="Transposon Tf2-6 polyprotein-like Protein"/>
    <property type="match status" value="1"/>
</dbReference>
<evidence type="ECO:0000313" key="3">
    <source>
        <dbReference type="EMBL" id="VDD78876.1"/>
    </source>
</evidence>
<dbReference type="EMBL" id="UXSR01002555">
    <property type="protein sequence ID" value="VDD78876.1"/>
    <property type="molecule type" value="Genomic_DNA"/>
</dbReference>
<dbReference type="GO" id="GO:0003824">
    <property type="term" value="F:catalytic activity"/>
    <property type="evidence" value="ECO:0007669"/>
    <property type="project" value="UniProtKB-KW"/>
</dbReference>
<evidence type="ECO:0000313" key="5">
    <source>
        <dbReference type="WBParaSite" id="MCOS_0000487801-mRNA-1"/>
    </source>
</evidence>
<dbReference type="Gene3D" id="3.30.70.270">
    <property type="match status" value="1"/>
</dbReference>
<dbReference type="InterPro" id="IPR043128">
    <property type="entry name" value="Rev_trsase/Diguanyl_cyclase"/>
</dbReference>
<dbReference type="AlphaFoldDB" id="A0A0R3UD80"/>
<dbReference type="PANTHER" id="PTHR37984:SF5">
    <property type="entry name" value="PROTEIN NYNRIN-LIKE"/>
    <property type="match status" value="1"/>
</dbReference>
<sequence>MPTPKDVPSLRSFLGLISYYSAFLPSMHNVRPPLNHLLGNDVPWVWSDECETAFCQLKSMLSSDRLLTHYDPSLPIVVAADASAKGIGAVNLHVSPTAQKRP</sequence>
<keyword evidence="4" id="KW-1185">Reference proteome</keyword>
<accession>A0A0R3UD80</accession>
<dbReference type="STRING" id="53468.A0A0R3UD80"/>
<name>A0A0R3UD80_MESCO</name>